<dbReference type="KEGG" id="hbs:IPV69_26560"/>
<evidence type="ECO:0000313" key="4">
    <source>
        <dbReference type="EMBL" id="QOV89707.1"/>
    </source>
</evidence>
<keyword evidence="5" id="KW-1185">Reference proteome</keyword>
<feature type="compositionally biased region" description="Basic and acidic residues" evidence="1">
    <location>
        <begin position="341"/>
        <end position="359"/>
    </location>
</feature>
<dbReference type="Pfam" id="PF05569">
    <property type="entry name" value="Peptidase_M56"/>
    <property type="match status" value="1"/>
</dbReference>
<reference evidence="4 5" key="1">
    <citation type="submission" date="2020-10" db="EMBL/GenBank/DDBJ databases">
        <title>Wide distribution of Phycisphaera-like planctomycetes from WD2101 soil group in peatlands and genome analysis of the first cultivated representative.</title>
        <authorList>
            <person name="Dedysh S.N."/>
            <person name="Beletsky A.V."/>
            <person name="Ivanova A."/>
            <person name="Kulichevskaya I.S."/>
            <person name="Suzina N.E."/>
            <person name="Philippov D.A."/>
            <person name="Rakitin A.L."/>
            <person name="Mardanov A.V."/>
            <person name="Ravin N.V."/>
        </authorList>
    </citation>
    <scope>NUCLEOTIDE SEQUENCE [LARGE SCALE GENOMIC DNA]</scope>
    <source>
        <strain evidence="4 5">M1803</strain>
    </source>
</reference>
<dbReference type="AlphaFoldDB" id="A0A7M2WVY2"/>
<keyword evidence="2" id="KW-0812">Transmembrane</keyword>
<evidence type="ECO:0000259" key="3">
    <source>
        <dbReference type="Pfam" id="PF05569"/>
    </source>
</evidence>
<proteinExistence type="predicted"/>
<keyword evidence="2" id="KW-0472">Membrane</keyword>
<dbReference type="PANTHER" id="PTHR34978">
    <property type="entry name" value="POSSIBLE SENSOR-TRANSDUCER PROTEIN BLAR"/>
    <property type="match status" value="1"/>
</dbReference>
<accession>A0A7M2WVY2</accession>
<evidence type="ECO:0000256" key="2">
    <source>
        <dbReference type="SAM" id="Phobius"/>
    </source>
</evidence>
<feature type="transmembrane region" description="Helical" evidence="2">
    <location>
        <begin position="20"/>
        <end position="39"/>
    </location>
</feature>
<sequence length="535" mass="57936">MSGLNGLSELWSSAVWRASWQGGVFTLFVWLICWLAPSIPARFQSWMWRLVALKFVVALVWSTPIGIPLLAPPDAVVVQAGTSVASEQTDVAAEFTSERTLSPMLMPLLVMFVGWLLVTACLSVRILVACLAARRLKSACRRSEDRRFLCQLAAIARSFGMTGHPPVLESDGDGSPLLVGILRPAIVVPSTTLRRLADPERAMVIGHELAHLRRADLAWGLLASVIRAVFFFHPLAWLCERRLRLSQEIAADELAVLKQRQDPIGYATLLVAVVGKFSRHQTQPALSLAAAGSGQSLGKRIVAMHFIKPVSRRAVATYAIALGLFSALGVVPWTVVAAEPQAEKKSSPDKPAAKETVDQKDKNGWGRFVSFKDGTLTVESNAGAHLVWTGITETVKAMVYDVQSNSYRQYEGTAAALNQAKPGTPVSVTSGKAMIRIGARKGQTVGTFVAFKDGRLLMLGKNLGESFTKKYGNNVHFNPFRADIPAYESVDGGEYKQVGTANKVLGNVKEGTILTIHGEGDDNITRVDIGVPKAN</sequence>
<feature type="transmembrane region" description="Helical" evidence="2">
    <location>
        <begin position="315"/>
        <end position="336"/>
    </location>
</feature>
<dbReference type="InterPro" id="IPR008756">
    <property type="entry name" value="Peptidase_M56"/>
</dbReference>
<dbReference type="Proteomes" id="UP000593765">
    <property type="component" value="Chromosome"/>
</dbReference>
<feature type="domain" description="Peptidase M56" evidence="3">
    <location>
        <begin position="14"/>
        <end position="302"/>
    </location>
</feature>
<protein>
    <submittedName>
        <fullName evidence="4">M56 family metallopeptidase</fullName>
    </submittedName>
</protein>
<dbReference type="CDD" id="cd07341">
    <property type="entry name" value="M56_BlaR1_MecR1_like"/>
    <property type="match status" value="1"/>
</dbReference>
<feature type="region of interest" description="Disordered" evidence="1">
    <location>
        <begin position="340"/>
        <end position="359"/>
    </location>
</feature>
<gene>
    <name evidence="4" type="ORF">IPV69_26560</name>
</gene>
<feature type="transmembrane region" description="Helical" evidence="2">
    <location>
        <begin position="104"/>
        <end position="128"/>
    </location>
</feature>
<dbReference type="RefSeq" id="WP_206292761.1">
    <property type="nucleotide sequence ID" value="NZ_CP063458.1"/>
</dbReference>
<dbReference type="EMBL" id="CP063458">
    <property type="protein sequence ID" value="QOV89707.1"/>
    <property type="molecule type" value="Genomic_DNA"/>
</dbReference>
<evidence type="ECO:0000256" key="1">
    <source>
        <dbReference type="SAM" id="MobiDB-lite"/>
    </source>
</evidence>
<name>A0A7M2WVY2_9BACT</name>
<keyword evidence="2" id="KW-1133">Transmembrane helix</keyword>
<dbReference type="PANTHER" id="PTHR34978:SF3">
    <property type="entry name" value="SLR0241 PROTEIN"/>
    <property type="match status" value="1"/>
</dbReference>
<feature type="transmembrane region" description="Helical" evidence="2">
    <location>
        <begin position="51"/>
        <end position="71"/>
    </location>
</feature>
<evidence type="ECO:0000313" key="5">
    <source>
        <dbReference type="Proteomes" id="UP000593765"/>
    </source>
</evidence>
<organism evidence="4 5">
    <name type="scientific">Humisphaera borealis</name>
    <dbReference type="NCBI Taxonomy" id="2807512"/>
    <lineage>
        <taxon>Bacteria</taxon>
        <taxon>Pseudomonadati</taxon>
        <taxon>Planctomycetota</taxon>
        <taxon>Phycisphaerae</taxon>
        <taxon>Tepidisphaerales</taxon>
        <taxon>Tepidisphaeraceae</taxon>
        <taxon>Humisphaera</taxon>
    </lineage>
</organism>
<dbReference type="InterPro" id="IPR052173">
    <property type="entry name" value="Beta-lactam_resp_regulator"/>
</dbReference>
<dbReference type="Gene3D" id="3.30.2010.10">
    <property type="entry name" value="Metalloproteases ('zincins'), catalytic domain"/>
    <property type="match status" value="1"/>
</dbReference>